<keyword evidence="4" id="KW-0238">DNA-binding</keyword>
<dbReference type="Gene3D" id="1.10.10.10">
    <property type="entry name" value="Winged helix-like DNA-binding domain superfamily/Winged helix DNA-binding domain"/>
    <property type="match status" value="1"/>
</dbReference>
<dbReference type="InterPro" id="IPR039425">
    <property type="entry name" value="RNA_pol_sigma-70-like"/>
</dbReference>
<dbReference type="InterPro" id="IPR013324">
    <property type="entry name" value="RNA_pol_sigma_r3/r4-like"/>
</dbReference>
<proteinExistence type="inferred from homology"/>
<dbReference type="InterPro" id="IPR007627">
    <property type="entry name" value="RNA_pol_sigma70_r2"/>
</dbReference>
<name>A0ABW4FCZ8_9PSEU</name>
<evidence type="ECO:0000259" key="7">
    <source>
        <dbReference type="Pfam" id="PF08281"/>
    </source>
</evidence>
<keyword evidence="3" id="KW-0731">Sigma factor</keyword>
<dbReference type="InterPro" id="IPR013325">
    <property type="entry name" value="RNA_pol_sigma_r2"/>
</dbReference>
<evidence type="ECO:0000256" key="2">
    <source>
        <dbReference type="ARBA" id="ARBA00023015"/>
    </source>
</evidence>
<feature type="domain" description="RNA polymerase sigma factor 70 region 4 type 2" evidence="7">
    <location>
        <begin position="110"/>
        <end position="162"/>
    </location>
</feature>
<dbReference type="NCBIfam" id="TIGR02937">
    <property type="entry name" value="sigma70-ECF"/>
    <property type="match status" value="1"/>
</dbReference>
<gene>
    <name evidence="8" type="ORF">ACFSCY_03950</name>
</gene>
<dbReference type="InterPro" id="IPR036388">
    <property type="entry name" value="WH-like_DNA-bd_sf"/>
</dbReference>
<keyword evidence="5" id="KW-0804">Transcription</keyword>
<dbReference type="Pfam" id="PF04542">
    <property type="entry name" value="Sigma70_r2"/>
    <property type="match status" value="1"/>
</dbReference>
<evidence type="ECO:0000256" key="3">
    <source>
        <dbReference type="ARBA" id="ARBA00023082"/>
    </source>
</evidence>
<comment type="caution">
    <text evidence="8">The sequence shown here is derived from an EMBL/GenBank/DDBJ whole genome shotgun (WGS) entry which is preliminary data.</text>
</comment>
<reference evidence="9" key="1">
    <citation type="journal article" date="2019" name="Int. J. Syst. Evol. Microbiol.">
        <title>The Global Catalogue of Microorganisms (GCM) 10K type strain sequencing project: providing services to taxonomists for standard genome sequencing and annotation.</title>
        <authorList>
            <consortium name="The Broad Institute Genomics Platform"/>
            <consortium name="The Broad Institute Genome Sequencing Center for Infectious Disease"/>
            <person name="Wu L."/>
            <person name="Ma J."/>
        </authorList>
    </citation>
    <scope>NUCLEOTIDE SEQUENCE [LARGE SCALE GENOMIC DNA]</scope>
    <source>
        <strain evidence="9">JCM 12165</strain>
    </source>
</reference>
<evidence type="ECO:0000313" key="8">
    <source>
        <dbReference type="EMBL" id="MFD1528585.1"/>
    </source>
</evidence>
<keyword evidence="2" id="KW-0805">Transcription regulation</keyword>
<sequence length="176" mass="19579">MRTAAERTPPPSFEAFVLVHGPELLAFARRLTMDHHRAEDIVQDVLARVGLSWSRVSHAKDVRAYVFKAVLNDFLSWRRRLSSRERPAADPLPATGSPAPGVEERVVLRDELQTVLARLTPVQRAVVVLRYHQDLPDAEIARLIGCREATVRSHAKRALAALRAGADVRISEGSLP</sequence>
<evidence type="ECO:0000256" key="4">
    <source>
        <dbReference type="ARBA" id="ARBA00023125"/>
    </source>
</evidence>
<dbReference type="PANTHER" id="PTHR43133:SF50">
    <property type="entry name" value="ECF RNA POLYMERASE SIGMA FACTOR SIGM"/>
    <property type="match status" value="1"/>
</dbReference>
<dbReference type="PANTHER" id="PTHR43133">
    <property type="entry name" value="RNA POLYMERASE ECF-TYPE SIGMA FACTO"/>
    <property type="match status" value="1"/>
</dbReference>
<dbReference type="RefSeq" id="WP_343969692.1">
    <property type="nucleotide sequence ID" value="NZ_BAAAJG010000001.1"/>
</dbReference>
<dbReference type="InterPro" id="IPR013249">
    <property type="entry name" value="RNA_pol_sigma70_r4_t2"/>
</dbReference>
<dbReference type="Proteomes" id="UP001597145">
    <property type="component" value="Unassembled WGS sequence"/>
</dbReference>
<dbReference type="SUPFAM" id="SSF88946">
    <property type="entry name" value="Sigma2 domain of RNA polymerase sigma factors"/>
    <property type="match status" value="1"/>
</dbReference>
<feature type="domain" description="RNA polymerase sigma-70 region 2" evidence="6">
    <location>
        <begin position="19"/>
        <end position="82"/>
    </location>
</feature>
<protein>
    <submittedName>
        <fullName evidence="8">RNA polymerase sigma factor</fullName>
    </submittedName>
</protein>
<evidence type="ECO:0000259" key="6">
    <source>
        <dbReference type="Pfam" id="PF04542"/>
    </source>
</evidence>
<evidence type="ECO:0000256" key="1">
    <source>
        <dbReference type="ARBA" id="ARBA00010641"/>
    </source>
</evidence>
<evidence type="ECO:0000256" key="5">
    <source>
        <dbReference type="ARBA" id="ARBA00023163"/>
    </source>
</evidence>
<organism evidence="8 9">
    <name type="scientific">Pseudonocardia aurantiaca</name>
    <dbReference type="NCBI Taxonomy" id="75290"/>
    <lineage>
        <taxon>Bacteria</taxon>
        <taxon>Bacillati</taxon>
        <taxon>Actinomycetota</taxon>
        <taxon>Actinomycetes</taxon>
        <taxon>Pseudonocardiales</taxon>
        <taxon>Pseudonocardiaceae</taxon>
        <taxon>Pseudonocardia</taxon>
    </lineage>
</organism>
<evidence type="ECO:0000313" key="9">
    <source>
        <dbReference type="Proteomes" id="UP001597145"/>
    </source>
</evidence>
<keyword evidence="9" id="KW-1185">Reference proteome</keyword>
<dbReference type="SUPFAM" id="SSF88659">
    <property type="entry name" value="Sigma3 and sigma4 domains of RNA polymerase sigma factors"/>
    <property type="match status" value="1"/>
</dbReference>
<comment type="similarity">
    <text evidence="1">Belongs to the sigma-70 factor family. ECF subfamily.</text>
</comment>
<accession>A0ABW4FCZ8</accession>
<dbReference type="InterPro" id="IPR014284">
    <property type="entry name" value="RNA_pol_sigma-70_dom"/>
</dbReference>
<dbReference type="EMBL" id="JBHUCP010000003">
    <property type="protein sequence ID" value="MFD1528585.1"/>
    <property type="molecule type" value="Genomic_DNA"/>
</dbReference>
<dbReference type="Pfam" id="PF08281">
    <property type="entry name" value="Sigma70_r4_2"/>
    <property type="match status" value="1"/>
</dbReference>
<dbReference type="Gene3D" id="1.10.1740.10">
    <property type="match status" value="1"/>
</dbReference>